<dbReference type="NCBIfam" id="TIGR00229">
    <property type="entry name" value="sensory_box"/>
    <property type="match status" value="2"/>
</dbReference>
<dbReference type="SMART" id="SM00091">
    <property type="entry name" value="PAS"/>
    <property type="match status" value="5"/>
</dbReference>
<evidence type="ECO:0000259" key="4">
    <source>
        <dbReference type="PROSITE" id="PS50887"/>
    </source>
</evidence>
<dbReference type="InterPro" id="IPR043128">
    <property type="entry name" value="Rev_trsase/Diguanyl_cyclase"/>
</dbReference>
<dbReference type="PANTHER" id="PTHR44757:SF2">
    <property type="entry name" value="BIOFILM ARCHITECTURE MAINTENANCE PROTEIN MBAA"/>
    <property type="match status" value="1"/>
</dbReference>
<comment type="cofactor">
    <cofactor evidence="1">
        <name>Mg(2+)</name>
        <dbReference type="ChEBI" id="CHEBI:18420"/>
    </cofactor>
</comment>
<sequence length="912" mass="103224">MVADLNHPAFAAAFLNSDDKALLCDTSGRIIGISDALLETCSGLTDRVVGQTLHITSSAYNREQQWHIGLSSMHRPTQIRGEASFDDGISLNPLNLITIYPLTIQRQLTGYRIVFESTASFERSLPPSAWHQLFDNNQIGIGLFDETFRVLSSNSTFAQLTAIQSDESVKIHEIISVEGSFQNWLLRSRSLSAEAQLIRNPDQPAHIAVTSIEHFGQQLFWVGINPLDKALQQGSGHLNQRFNENTNGVALVSADGRFVDANRQFAELLKRSRDDIIGQPFTRFNAPGSYELSKDDAQQFVQSGFSLPFEKQLVRGDGQIVDVQVQLVSDTDADGQYAGAWNFIQPIKPDSRDAINRERYLQRFLTDNQDPIVLTDLNNRVLMVNPALGELLQAEPEALIGTDFHQFVRREDAQLEQRLHRPMLLKQGHTDLYEQRITRTDLPDVPVSVRRCLIRNHRGQPEAIWTIMRDASVQHKLISSLANAERRFRSLFSNSIDAIAFWTQTDELRYANRAYLDLVGYSQEELRHLTYHDFTPPGWEEADRLMAEQIATRGYTDIFEKEVLRKDGSLVPITLRASSVRGETGNITGSWVIIRDISELKETLRRLQHSENMLQQTSRMSRVGGWELNVKDMLFTLTEETFQLLSIPRSFHTSVRNIAKLFDVNSEEEAIRRVQRVYKTGSSETIEMKLAGFSPERWVRVSAQLGFEDQGTPYVYGAIQDISEFIKQQRSLESARDTYQQLAFHDPLTKLPNRLLMKDRFQQISGQARRDNNQVALMVIDLDDFKDINDRHGHPAGDALLIDIAQRLQGTIRASDTVARLGGDEFIIIAMIAEPSQAHKLAEKIGDSINRPFTWKKHTLQSACSVGIALMTSEEDTFENLYARADQALYTVKSGEKGTFQINLSDPESSQS</sequence>
<feature type="domain" description="PAS" evidence="2">
    <location>
        <begin position="484"/>
        <end position="526"/>
    </location>
</feature>
<accession>A4BE88</accession>
<comment type="caution">
    <text evidence="5">The sequence shown here is derived from an EMBL/GenBank/DDBJ whole genome shotgun (WGS) entry which is preliminary data.</text>
</comment>
<dbReference type="PROSITE" id="PS50113">
    <property type="entry name" value="PAC"/>
    <property type="match status" value="1"/>
</dbReference>
<dbReference type="InterPro" id="IPR000700">
    <property type="entry name" value="PAS-assoc_C"/>
</dbReference>
<dbReference type="EMBL" id="AAOE01000009">
    <property type="protein sequence ID" value="EAR09566.1"/>
    <property type="molecule type" value="Genomic_DNA"/>
</dbReference>
<dbReference type="InterPro" id="IPR052155">
    <property type="entry name" value="Biofilm_reg_signaling"/>
</dbReference>
<dbReference type="Pfam" id="PF00989">
    <property type="entry name" value="PAS"/>
    <property type="match status" value="2"/>
</dbReference>
<dbReference type="PROSITE" id="PS50887">
    <property type="entry name" value="GGDEF"/>
    <property type="match status" value="1"/>
</dbReference>
<keyword evidence="6" id="KW-1185">Reference proteome</keyword>
<feature type="domain" description="PAC" evidence="3">
    <location>
        <begin position="557"/>
        <end position="609"/>
    </location>
</feature>
<evidence type="ECO:0000256" key="1">
    <source>
        <dbReference type="ARBA" id="ARBA00001946"/>
    </source>
</evidence>
<dbReference type="Pfam" id="PF13426">
    <property type="entry name" value="PAS_9"/>
    <property type="match status" value="1"/>
</dbReference>
<dbReference type="STRING" id="314283.MED297_12582"/>
<evidence type="ECO:0000313" key="5">
    <source>
        <dbReference type="EMBL" id="EAR09566.1"/>
    </source>
</evidence>
<name>A4BE88_9GAMM</name>
<dbReference type="SMART" id="SM00086">
    <property type="entry name" value="PAC"/>
    <property type="match status" value="3"/>
</dbReference>
<dbReference type="InterPro" id="IPR029787">
    <property type="entry name" value="Nucleotide_cyclase"/>
</dbReference>
<dbReference type="InterPro" id="IPR000160">
    <property type="entry name" value="GGDEF_dom"/>
</dbReference>
<dbReference type="HOGENOM" id="CLU_318814_0_0_6"/>
<evidence type="ECO:0000313" key="6">
    <source>
        <dbReference type="Proteomes" id="UP000005953"/>
    </source>
</evidence>
<feature type="domain" description="GGDEF" evidence="4">
    <location>
        <begin position="773"/>
        <end position="907"/>
    </location>
</feature>
<organism evidence="5 6">
    <name type="scientific">Reinekea blandensis MED297</name>
    <dbReference type="NCBI Taxonomy" id="314283"/>
    <lineage>
        <taxon>Bacteria</taxon>
        <taxon>Pseudomonadati</taxon>
        <taxon>Pseudomonadota</taxon>
        <taxon>Gammaproteobacteria</taxon>
        <taxon>Oceanospirillales</taxon>
        <taxon>Saccharospirillaceae</taxon>
        <taxon>Reinekea</taxon>
    </lineage>
</organism>
<reference evidence="5 6" key="1">
    <citation type="submission" date="2006-02" db="EMBL/GenBank/DDBJ databases">
        <authorList>
            <person name="Pinhassi J."/>
            <person name="Pedros-Alio C."/>
            <person name="Ferriera S."/>
            <person name="Johnson J."/>
            <person name="Kravitz S."/>
            <person name="Halpern A."/>
            <person name="Remington K."/>
            <person name="Beeson K."/>
            <person name="Tran B."/>
            <person name="Rogers Y.-H."/>
            <person name="Friedman R."/>
            <person name="Venter J.C."/>
        </authorList>
    </citation>
    <scope>NUCLEOTIDE SEQUENCE [LARGE SCALE GENOMIC DNA]</scope>
    <source>
        <strain evidence="5 6">MED297</strain>
    </source>
</reference>
<feature type="domain" description="PAS" evidence="2">
    <location>
        <begin position="357"/>
        <end position="427"/>
    </location>
</feature>
<dbReference type="SUPFAM" id="SSF55073">
    <property type="entry name" value="Nucleotide cyclase"/>
    <property type="match status" value="1"/>
</dbReference>
<dbReference type="CDD" id="cd00130">
    <property type="entry name" value="PAS"/>
    <property type="match status" value="3"/>
</dbReference>
<dbReference type="InterPro" id="IPR001610">
    <property type="entry name" value="PAC"/>
</dbReference>
<dbReference type="SUPFAM" id="SSF55785">
    <property type="entry name" value="PYP-like sensor domain (PAS domain)"/>
    <property type="match status" value="4"/>
</dbReference>
<protein>
    <submittedName>
        <fullName evidence="5">Uncharacterized protein</fullName>
    </submittedName>
</protein>
<proteinExistence type="predicted"/>
<evidence type="ECO:0000259" key="2">
    <source>
        <dbReference type="PROSITE" id="PS50112"/>
    </source>
</evidence>
<dbReference type="Gene3D" id="3.30.450.20">
    <property type="entry name" value="PAS domain"/>
    <property type="match status" value="4"/>
</dbReference>
<dbReference type="GO" id="GO:0006355">
    <property type="term" value="P:regulation of DNA-templated transcription"/>
    <property type="evidence" value="ECO:0007669"/>
    <property type="project" value="InterPro"/>
</dbReference>
<dbReference type="PROSITE" id="PS50112">
    <property type="entry name" value="PAS"/>
    <property type="match status" value="3"/>
</dbReference>
<dbReference type="RefSeq" id="WP_008042278.1">
    <property type="nucleotide sequence ID" value="NZ_CH724149.1"/>
</dbReference>
<dbReference type="NCBIfam" id="TIGR00254">
    <property type="entry name" value="GGDEF"/>
    <property type="match status" value="1"/>
</dbReference>
<dbReference type="SMART" id="SM00267">
    <property type="entry name" value="GGDEF"/>
    <property type="match status" value="1"/>
</dbReference>
<gene>
    <name evidence="5" type="ORF">MED297_12582</name>
</gene>
<dbReference type="Gene3D" id="3.30.70.270">
    <property type="match status" value="1"/>
</dbReference>
<dbReference type="InterPro" id="IPR035965">
    <property type="entry name" value="PAS-like_dom_sf"/>
</dbReference>
<dbReference type="CDD" id="cd01949">
    <property type="entry name" value="GGDEF"/>
    <property type="match status" value="1"/>
</dbReference>
<dbReference type="FunFam" id="3.30.70.270:FF:000001">
    <property type="entry name" value="Diguanylate cyclase domain protein"/>
    <property type="match status" value="1"/>
</dbReference>
<dbReference type="GO" id="GO:0003824">
    <property type="term" value="F:catalytic activity"/>
    <property type="evidence" value="ECO:0007669"/>
    <property type="project" value="UniProtKB-ARBA"/>
</dbReference>
<dbReference type="OrthoDB" id="73375at2"/>
<dbReference type="Pfam" id="PF00990">
    <property type="entry name" value="GGDEF"/>
    <property type="match status" value="1"/>
</dbReference>
<dbReference type="InterPro" id="IPR000014">
    <property type="entry name" value="PAS"/>
</dbReference>
<dbReference type="AlphaFoldDB" id="A4BE88"/>
<dbReference type="Proteomes" id="UP000005953">
    <property type="component" value="Unassembled WGS sequence"/>
</dbReference>
<dbReference type="PANTHER" id="PTHR44757">
    <property type="entry name" value="DIGUANYLATE CYCLASE DGCP"/>
    <property type="match status" value="1"/>
</dbReference>
<feature type="domain" description="PAS" evidence="2">
    <location>
        <begin position="234"/>
        <end position="304"/>
    </location>
</feature>
<dbReference type="InterPro" id="IPR013767">
    <property type="entry name" value="PAS_fold"/>
</dbReference>
<evidence type="ECO:0000259" key="3">
    <source>
        <dbReference type="PROSITE" id="PS50113"/>
    </source>
</evidence>